<evidence type="ECO:0008006" key="3">
    <source>
        <dbReference type="Google" id="ProtNLM"/>
    </source>
</evidence>
<protein>
    <recommendedName>
        <fullName evidence="3">RHS repeat-associated core domain-containing protein</fullName>
    </recommendedName>
</protein>
<dbReference type="Gene3D" id="2.180.10.10">
    <property type="entry name" value="RHS repeat-associated core"/>
    <property type="match status" value="1"/>
</dbReference>
<evidence type="ECO:0000313" key="2">
    <source>
        <dbReference type="Proteomes" id="UP000468943"/>
    </source>
</evidence>
<gene>
    <name evidence="1" type="ORF">GRI36_12330</name>
</gene>
<dbReference type="EMBL" id="WTYS01000001">
    <property type="protein sequence ID" value="MXO57665.1"/>
    <property type="molecule type" value="Genomic_DNA"/>
</dbReference>
<proteinExistence type="predicted"/>
<dbReference type="InterPro" id="IPR022385">
    <property type="entry name" value="Rhs_assc_core"/>
</dbReference>
<keyword evidence="2" id="KW-1185">Reference proteome</keyword>
<dbReference type="NCBIfam" id="TIGR03696">
    <property type="entry name" value="Rhs_assc_core"/>
    <property type="match status" value="1"/>
</dbReference>
<accession>A0A6I4SPB3</accession>
<dbReference type="Proteomes" id="UP000468943">
    <property type="component" value="Unassembled WGS sequence"/>
</dbReference>
<dbReference type="AlphaFoldDB" id="A0A6I4SPB3"/>
<comment type="caution">
    <text evidence="1">The sequence shown here is derived from an EMBL/GenBank/DDBJ whole genome shotgun (WGS) entry which is preliminary data.</text>
</comment>
<sequence length="231" mass="25264">MYSPTLGRFMQTDPIGYSDGMNQLAYVGNDPLNFNDPTGLAKVCVIPPGSRIRKCILVDGDGDGDADEDDISGADKIALGRAFRGFILGTRHKDITGFAKPASGQGSENSRNWAYIIGQFAGAVFSDAGYDWSKVKGIWVGYKKDEPAAWSDGSRIALNTKFSFWKKNASDAARLILHESLHTNYSYWGASNAPWRLYWNHSWLDGKAKGLLKEGGLGGDGCIAYMVFKKC</sequence>
<reference evidence="1 2" key="1">
    <citation type="submission" date="2019-12" db="EMBL/GenBank/DDBJ databases">
        <title>Genomic-based taxomic classification of the family Erythrobacteraceae.</title>
        <authorList>
            <person name="Xu L."/>
        </authorList>
    </citation>
    <scope>NUCLEOTIDE SEQUENCE [LARGE SCALE GENOMIC DNA]</scope>
    <source>
        <strain evidence="1 2">JCM 17802</strain>
    </source>
</reference>
<name>A0A6I4SPB3_9SPHN</name>
<evidence type="ECO:0000313" key="1">
    <source>
        <dbReference type="EMBL" id="MXO57665.1"/>
    </source>
</evidence>
<dbReference type="OrthoDB" id="6057489at2"/>
<organism evidence="1 2">
    <name type="scientific">Pontixanthobacter gangjinensis</name>
    <dbReference type="NCBI Taxonomy" id="1028742"/>
    <lineage>
        <taxon>Bacteria</taxon>
        <taxon>Pseudomonadati</taxon>
        <taxon>Pseudomonadota</taxon>
        <taxon>Alphaproteobacteria</taxon>
        <taxon>Sphingomonadales</taxon>
        <taxon>Erythrobacteraceae</taxon>
        <taxon>Pontixanthobacter</taxon>
    </lineage>
</organism>